<feature type="compositionally biased region" description="Basic and acidic residues" evidence="6">
    <location>
        <begin position="494"/>
        <end position="526"/>
    </location>
</feature>
<evidence type="ECO:0000313" key="12">
    <source>
        <dbReference type="EMBL" id="RCW76196.1"/>
    </source>
</evidence>
<keyword evidence="13" id="KW-1185">Reference proteome</keyword>
<evidence type="ECO:0000259" key="8">
    <source>
        <dbReference type="Pfam" id="PF25876"/>
    </source>
</evidence>
<keyword evidence="5 7" id="KW-0472">Membrane</keyword>
<feature type="region of interest" description="Disordered" evidence="6">
    <location>
        <begin position="1"/>
        <end position="25"/>
    </location>
</feature>
<dbReference type="InterPro" id="IPR058624">
    <property type="entry name" value="MdtA-like_HH"/>
</dbReference>
<keyword evidence="3" id="KW-1003">Cell membrane</keyword>
<dbReference type="EMBL" id="QPJK01000001">
    <property type="protein sequence ID" value="RCW76196.1"/>
    <property type="molecule type" value="Genomic_DNA"/>
</dbReference>
<dbReference type="OrthoDB" id="9783047at2"/>
<dbReference type="PANTHER" id="PTHR30469:SF12">
    <property type="entry name" value="MULTIDRUG RESISTANCE PROTEIN MDTA"/>
    <property type="match status" value="1"/>
</dbReference>
<dbReference type="Pfam" id="PF25917">
    <property type="entry name" value="BSH_RND"/>
    <property type="match status" value="1"/>
</dbReference>
<dbReference type="GO" id="GO:1990281">
    <property type="term" value="C:efflux pump complex"/>
    <property type="evidence" value="ECO:0007669"/>
    <property type="project" value="TreeGrafter"/>
</dbReference>
<feature type="region of interest" description="Disordered" evidence="6">
    <location>
        <begin position="399"/>
        <end position="526"/>
    </location>
</feature>
<name>A0A368YA32_9BURK</name>
<accession>A0A368YA32</accession>
<evidence type="ECO:0000256" key="4">
    <source>
        <dbReference type="ARBA" id="ARBA00022519"/>
    </source>
</evidence>
<dbReference type="InterPro" id="IPR006143">
    <property type="entry name" value="RND_pump_MFP"/>
</dbReference>
<dbReference type="Gene3D" id="2.40.30.170">
    <property type="match status" value="1"/>
</dbReference>
<evidence type="ECO:0000259" key="9">
    <source>
        <dbReference type="Pfam" id="PF25917"/>
    </source>
</evidence>
<dbReference type="Pfam" id="PF25989">
    <property type="entry name" value="YknX_C"/>
    <property type="match status" value="1"/>
</dbReference>
<feature type="compositionally biased region" description="Gly residues" evidence="6">
    <location>
        <begin position="423"/>
        <end position="432"/>
    </location>
</feature>
<feature type="region of interest" description="Disordered" evidence="6">
    <location>
        <begin position="60"/>
        <end position="80"/>
    </location>
</feature>
<feature type="compositionally biased region" description="Low complexity" evidence="6">
    <location>
        <begin position="433"/>
        <end position="465"/>
    </location>
</feature>
<feature type="compositionally biased region" description="Pro residues" evidence="6">
    <location>
        <begin position="1"/>
        <end position="22"/>
    </location>
</feature>
<evidence type="ECO:0000256" key="7">
    <source>
        <dbReference type="SAM" id="Phobius"/>
    </source>
</evidence>
<dbReference type="GO" id="GO:0015562">
    <property type="term" value="F:efflux transmembrane transporter activity"/>
    <property type="evidence" value="ECO:0007669"/>
    <property type="project" value="TreeGrafter"/>
</dbReference>
<dbReference type="InterPro" id="IPR058625">
    <property type="entry name" value="MdtA-like_BSH"/>
</dbReference>
<evidence type="ECO:0000256" key="1">
    <source>
        <dbReference type="ARBA" id="ARBA00004236"/>
    </source>
</evidence>
<dbReference type="Proteomes" id="UP000252884">
    <property type="component" value="Unassembled WGS sequence"/>
</dbReference>
<protein>
    <submittedName>
        <fullName evidence="12">Multidrug efflux system membrane fusion protein</fullName>
    </submittedName>
</protein>
<dbReference type="AlphaFoldDB" id="A0A368YA32"/>
<dbReference type="Pfam" id="PF25876">
    <property type="entry name" value="HH_MFP_RND"/>
    <property type="match status" value="1"/>
</dbReference>
<organism evidence="12 13">
    <name type="scientific">Pseudorhodoferax soli</name>
    <dbReference type="NCBI Taxonomy" id="545864"/>
    <lineage>
        <taxon>Bacteria</taxon>
        <taxon>Pseudomonadati</taxon>
        <taxon>Pseudomonadota</taxon>
        <taxon>Betaproteobacteria</taxon>
        <taxon>Burkholderiales</taxon>
        <taxon>Comamonadaceae</taxon>
    </lineage>
</organism>
<dbReference type="Gene3D" id="1.10.287.470">
    <property type="entry name" value="Helix hairpin bin"/>
    <property type="match status" value="1"/>
</dbReference>
<evidence type="ECO:0000256" key="5">
    <source>
        <dbReference type="ARBA" id="ARBA00023136"/>
    </source>
</evidence>
<comment type="similarity">
    <text evidence="2">Belongs to the membrane fusion protein (MFP) (TC 8.A.1) family.</text>
</comment>
<dbReference type="SUPFAM" id="SSF111369">
    <property type="entry name" value="HlyD-like secretion proteins"/>
    <property type="match status" value="1"/>
</dbReference>
<reference evidence="12 13" key="1">
    <citation type="submission" date="2018-07" db="EMBL/GenBank/DDBJ databases">
        <title>Genomic Encyclopedia of Type Strains, Phase IV (KMG-IV): sequencing the most valuable type-strain genomes for metagenomic binning, comparative biology and taxonomic classification.</title>
        <authorList>
            <person name="Goeker M."/>
        </authorList>
    </citation>
    <scope>NUCLEOTIDE SEQUENCE [LARGE SCALE GENOMIC DNA]</scope>
    <source>
        <strain evidence="12 13">DSM 21634</strain>
    </source>
</reference>
<feature type="domain" description="YknX-like C-terminal permuted SH3-like" evidence="11">
    <location>
        <begin position="345"/>
        <end position="413"/>
    </location>
</feature>
<evidence type="ECO:0000256" key="2">
    <source>
        <dbReference type="ARBA" id="ARBA00009477"/>
    </source>
</evidence>
<feature type="domain" description="Multidrug resistance protein MdtA-like beta-barrel" evidence="10">
    <location>
        <begin position="258"/>
        <end position="340"/>
    </location>
</feature>
<keyword evidence="7" id="KW-0812">Transmembrane</keyword>
<feature type="compositionally biased region" description="Pro residues" evidence="6">
    <location>
        <begin position="466"/>
        <end position="483"/>
    </location>
</feature>
<feature type="compositionally biased region" description="Pro residues" evidence="6">
    <location>
        <begin position="66"/>
        <end position="75"/>
    </location>
</feature>
<evidence type="ECO:0000259" key="10">
    <source>
        <dbReference type="Pfam" id="PF25944"/>
    </source>
</evidence>
<proteinExistence type="inferred from homology"/>
<comment type="caution">
    <text evidence="12">The sequence shown here is derived from an EMBL/GenBank/DDBJ whole genome shotgun (WGS) entry which is preliminary data.</text>
</comment>
<dbReference type="NCBIfam" id="TIGR01730">
    <property type="entry name" value="RND_mfp"/>
    <property type="match status" value="1"/>
</dbReference>
<keyword evidence="4" id="KW-0997">Cell inner membrane</keyword>
<feature type="domain" description="Multidrug resistance protein MdtA-like alpha-helical hairpin" evidence="8">
    <location>
        <begin position="152"/>
        <end position="221"/>
    </location>
</feature>
<feature type="transmembrane region" description="Helical" evidence="7">
    <location>
        <begin position="29"/>
        <end position="50"/>
    </location>
</feature>
<evidence type="ECO:0000256" key="6">
    <source>
        <dbReference type="SAM" id="MobiDB-lite"/>
    </source>
</evidence>
<evidence type="ECO:0000313" key="13">
    <source>
        <dbReference type="Proteomes" id="UP000252884"/>
    </source>
</evidence>
<feature type="domain" description="Multidrug resistance protein MdtA-like barrel-sandwich hybrid" evidence="9">
    <location>
        <begin position="112"/>
        <end position="254"/>
    </location>
</feature>
<evidence type="ECO:0000259" key="11">
    <source>
        <dbReference type="Pfam" id="PF25989"/>
    </source>
</evidence>
<dbReference type="InterPro" id="IPR058626">
    <property type="entry name" value="MdtA-like_b-barrel"/>
</dbReference>
<dbReference type="Gene3D" id="2.40.420.20">
    <property type="match status" value="1"/>
</dbReference>
<sequence length="542" mass="56371">MDHPTPGPVPPSRSLVPPPARPPSRKRRWLGAVVTVLVLGALVGGSYYLVKRPAETPAGFGMGPRPGGPGGPPGGPGGAGAFGMVTVGHAAVARAQIPVTLDALGTVTPTATVTLKPQVGGVLTEVLFTEGQTVRKGQLLARIDPRPYEQALMQARGTRMRDEAQLQAARVTLARYRTLLGQDSIARQDVDTQAALVQQLEGTVTSDKAAEAAAAVNLEFTRITSPLTGRIGLRTVDPGNTVAAGSTTGIAVITQMNPIDVQFAVPQDRIPEVQEQVRGSGKLAVAALDRTRSAVLDSGSFSTLDNVVDTTTGTVKAKARFANGDGKLFPNQFVNVRMTLRTLDALVVPVTAVRTGPQGPYVYVVGEDRTVHMRRVKRGEATVDVVAVTEGLQAGELVVTEGGDRLSEGSRVRLQGEVPPAGPRGGTGGRRQGQGATAPGASASAPANPSAAAPAPLPARPGASGPQPPAATAPPPSGQPPAAQPESAGLPTAEQRRRMLDSVKDDPEKLAQRKQFLEALDRGDPEALARWQSLQQRRRPGS</sequence>
<gene>
    <name evidence="12" type="ORF">DES41_101802</name>
</gene>
<dbReference type="RefSeq" id="WP_114466116.1">
    <property type="nucleotide sequence ID" value="NZ_QPJK01000001.1"/>
</dbReference>
<evidence type="ECO:0000256" key="3">
    <source>
        <dbReference type="ARBA" id="ARBA00022475"/>
    </source>
</evidence>
<dbReference type="InterPro" id="IPR058637">
    <property type="entry name" value="YknX-like_C"/>
</dbReference>
<dbReference type="Pfam" id="PF25944">
    <property type="entry name" value="Beta-barrel_RND"/>
    <property type="match status" value="1"/>
</dbReference>
<dbReference type="Gene3D" id="2.40.50.100">
    <property type="match status" value="1"/>
</dbReference>
<dbReference type="PANTHER" id="PTHR30469">
    <property type="entry name" value="MULTIDRUG RESISTANCE PROTEIN MDTA"/>
    <property type="match status" value="1"/>
</dbReference>
<comment type="subcellular location">
    <subcellularLocation>
        <location evidence="1">Cell membrane</location>
    </subcellularLocation>
</comment>
<keyword evidence="7" id="KW-1133">Transmembrane helix</keyword>
<feature type="compositionally biased region" description="Basic and acidic residues" evidence="6">
    <location>
        <begin position="402"/>
        <end position="411"/>
    </location>
</feature>